<reference evidence="3" key="1">
    <citation type="submission" date="2022-04" db="EMBL/GenBank/DDBJ databases">
        <title>A functionally conserved STORR gene fusion in Papaver species that diverged 16.8 million years ago.</title>
        <authorList>
            <person name="Catania T."/>
        </authorList>
    </citation>
    <scope>NUCLEOTIDE SEQUENCE</scope>
    <source>
        <strain evidence="3">S-188037</strain>
    </source>
</reference>
<keyword evidence="2" id="KW-0808">Transferase</keyword>
<proteinExistence type="inferred from homology"/>
<sequence>MRRKRTSSLSILSSKRAPKDYYKGKNCKPTGFHTHKGGYVVVDEKLPNYVVPDLTDFKLKPYVSQCAVESLDNFHQTKLVLLLLLLIAGVELHQSDMDRFVTKAKTTTESPSSSSIPSLQVPSSSSRYVVLFPFPAQGHLNPFLDFARKLTSRIPDILIKIISTPDNIQKLSSRFLAYPTIEFVELPPFNENAENTDSLSSLSAVAKFYHSSESLKPSFILLISQLIQFNGGNPPICIISDMFLGFTVEVAHSFGSRHVPLYTSGPYAMSIYNSIWTHLPHRHTPTADVLTLPGLPPNFTIHHTQLSQNMIKAASSYTQDSPPTFAARQAEFCKNSDASLWNTVDLLEKYWLQHWKNASGRPVWAIGPLLPTSSNENERGGKIPGMSPRECAQWLSLHPAKSVLYVSFGSQNSIPVDQMMVFAKGLEKSEQRFIWVLRNPTGFEVGDEFRSEWLPDGFEEQMRQKGKGLLVKNWCPQIQILSHESTGAFLSHCGWNSILESLSNGIPIVGWPLGSEQYYNSKLLEEELGVCLELARGFDANINCEDVAETVRLVMEGEKGAEMRKKAEELSEGMKKALMDNGSSVQALDDFVKTLMMWGEDIKHC</sequence>
<evidence type="ECO:0000313" key="3">
    <source>
        <dbReference type="EMBL" id="KAI3903695.1"/>
    </source>
</evidence>
<dbReference type="Gene3D" id="3.40.50.2000">
    <property type="entry name" value="Glycogen Phosphorylase B"/>
    <property type="match status" value="2"/>
</dbReference>
<dbReference type="Proteomes" id="UP001202328">
    <property type="component" value="Unassembled WGS sequence"/>
</dbReference>
<dbReference type="PROSITE" id="PS00375">
    <property type="entry name" value="UDPGT"/>
    <property type="match status" value="1"/>
</dbReference>
<keyword evidence="4" id="KW-1185">Reference proteome</keyword>
<accession>A0AAD4SG97</accession>
<protein>
    <recommendedName>
        <fullName evidence="5">Glycosyltransferase</fullName>
    </recommendedName>
</protein>
<name>A0AAD4SG97_9MAGN</name>
<dbReference type="GO" id="GO:0035251">
    <property type="term" value="F:UDP-glucosyltransferase activity"/>
    <property type="evidence" value="ECO:0007669"/>
    <property type="project" value="TreeGrafter"/>
</dbReference>
<organism evidence="3 4">
    <name type="scientific">Papaver atlanticum</name>
    <dbReference type="NCBI Taxonomy" id="357466"/>
    <lineage>
        <taxon>Eukaryota</taxon>
        <taxon>Viridiplantae</taxon>
        <taxon>Streptophyta</taxon>
        <taxon>Embryophyta</taxon>
        <taxon>Tracheophyta</taxon>
        <taxon>Spermatophyta</taxon>
        <taxon>Magnoliopsida</taxon>
        <taxon>Ranunculales</taxon>
        <taxon>Papaveraceae</taxon>
        <taxon>Papaveroideae</taxon>
        <taxon>Papaver</taxon>
    </lineage>
</organism>
<dbReference type="AlphaFoldDB" id="A0AAD4SG97"/>
<dbReference type="Pfam" id="PF09809">
    <property type="entry name" value="MRP-L27"/>
    <property type="match status" value="1"/>
</dbReference>
<dbReference type="CDD" id="cd03784">
    <property type="entry name" value="GT1_Gtf-like"/>
    <property type="match status" value="1"/>
</dbReference>
<dbReference type="GO" id="GO:0003735">
    <property type="term" value="F:structural constituent of ribosome"/>
    <property type="evidence" value="ECO:0007669"/>
    <property type="project" value="InterPro"/>
</dbReference>
<dbReference type="GO" id="GO:0005762">
    <property type="term" value="C:mitochondrial large ribosomal subunit"/>
    <property type="evidence" value="ECO:0007669"/>
    <property type="project" value="InterPro"/>
</dbReference>
<comment type="similarity">
    <text evidence="1">Belongs to the UDP-glycosyltransferase family.</text>
</comment>
<dbReference type="SUPFAM" id="SSF53756">
    <property type="entry name" value="UDP-Glycosyltransferase/glycogen phosphorylase"/>
    <property type="match status" value="1"/>
</dbReference>
<evidence type="ECO:0008006" key="5">
    <source>
        <dbReference type="Google" id="ProtNLM"/>
    </source>
</evidence>
<evidence type="ECO:0000313" key="4">
    <source>
        <dbReference type="Proteomes" id="UP001202328"/>
    </source>
</evidence>
<dbReference type="InterPro" id="IPR035595">
    <property type="entry name" value="UDP_glycos_trans_CS"/>
</dbReference>
<comment type="caution">
    <text evidence="3">The sequence shown here is derived from an EMBL/GenBank/DDBJ whole genome shotgun (WGS) entry which is preliminary data.</text>
</comment>
<dbReference type="PANTHER" id="PTHR48047:SF61">
    <property type="entry name" value="OS04G0273600 PROTEIN"/>
    <property type="match status" value="1"/>
</dbReference>
<evidence type="ECO:0000256" key="2">
    <source>
        <dbReference type="ARBA" id="ARBA00022679"/>
    </source>
</evidence>
<dbReference type="Pfam" id="PF00201">
    <property type="entry name" value="UDPGT"/>
    <property type="match status" value="1"/>
</dbReference>
<dbReference type="FunFam" id="3.40.50.2000:FF:000064">
    <property type="entry name" value="Glycosyltransferase"/>
    <property type="match status" value="1"/>
</dbReference>
<dbReference type="InterPro" id="IPR019189">
    <property type="entry name" value="Ribosomal_mL41"/>
</dbReference>
<gene>
    <name evidence="3" type="ORF">MKW98_032349</name>
</gene>
<dbReference type="EMBL" id="JAJJMB010011222">
    <property type="protein sequence ID" value="KAI3903695.1"/>
    <property type="molecule type" value="Genomic_DNA"/>
</dbReference>
<dbReference type="PANTHER" id="PTHR48047">
    <property type="entry name" value="GLYCOSYLTRANSFERASE"/>
    <property type="match status" value="1"/>
</dbReference>
<evidence type="ECO:0000256" key="1">
    <source>
        <dbReference type="ARBA" id="ARBA00009995"/>
    </source>
</evidence>
<dbReference type="InterPro" id="IPR002213">
    <property type="entry name" value="UDP_glucos_trans"/>
</dbReference>